<dbReference type="InterPro" id="IPR040521">
    <property type="entry name" value="KDZ"/>
</dbReference>
<dbReference type="HOGENOM" id="CLU_003703_13_0_1"/>
<organism evidence="2 3">
    <name type="scientific">Suillus luteus UH-Slu-Lm8-n1</name>
    <dbReference type="NCBI Taxonomy" id="930992"/>
    <lineage>
        <taxon>Eukaryota</taxon>
        <taxon>Fungi</taxon>
        <taxon>Dikarya</taxon>
        <taxon>Basidiomycota</taxon>
        <taxon>Agaricomycotina</taxon>
        <taxon>Agaricomycetes</taxon>
        <taxon>Agaricomycetidae</taxon>
        <taxon>Boletales</taxon>
        <taxon>Suillineae</taxon>
        <taxon>Suillaceae</taxon>
        <taxon>Suillus</taxon>
    </lineage>
</organism>
<protein>
    <recommendedName>
        <fullName evidence="1">CxC2-like cysteine cluster KDZ transposase-associated domain-containing protein</fullName>
    </recommendedName>
</protein>
<name>A0A0D0A9X6_9AGAM</name>
<dbReference type="InParanoid" id="A0A0D0A9X6"/>
<dbReference type="PANTHER" id="PTHR33096">
    <property type="entry name" value="CXC2 DOMAIN-CONTAINING PROTEIN"/>
    <property type="match status" value="1"/>
</dbReference>
<dbReference type="Pfam" id="PF18803">
    <property type="entry name" value="CxC2"/>
    <property type="match status" value="1"/>
</dbReference>
<accession>A0A0D0A9X6</accession>
<reference evidence="3" key="2">
    <citation type="submission" date="2015-01" db="EMBL/GenBank/DDBJ databases">
        <title>Evolutionary Origins and Diversification of the Mycorrhizal Mutualists.</title>
        <authorList>
            <consortium name="DOE Joint Genome Institute"/>
            <consortium name="Mycorrhizal Genomics Consortium"/>
            <person name="Kohler A."/>
            <person name="Kuo A."/>
            <person name="Nagy L.G."/>
            <person name="Floudas D."/>
            <person name="Copeland A."/>
            <person name="Barry K.W."/>
            <person name="Cichocki N."/>
            <person name="Veneault-Fourrey C."/>
            <person name="LaButti K."/>
            <person name="Lindquist E.A."/>
            <person name="Lipzen A."/>
            <person name="Lundell T."/>
            <person name="Morin E."/>
            <person name="Murat C."/>
            <person name="Riley R."/>
            <person name="Ohm R."/>
            <person name="Sun H."/>
            <person name="Tunlid A."/>
            <person name="Henrissat B."/>
            <person name="Grigoriev I.V."/>
            <person name="Hibbett D.S."/>
            <person name="Martin F."/>
        </authorList>
    </citation>
    <scope>NUCLEOTIDE SEQUENCE [LARGE SCALE GENOMIC DNA]</scope>
    <source>
        <strain evidence="3">UH-Slu-Lm8-n1</strain>
    </source>
</reference>
<dbReference type="Pfam" id="PF18758">
    <property type="entry name" value="KDZ"/>
    <property type="match status" value="1"/>
</dbReference>
<feature type="domain" description="CxC2-like cysteine cluster KDZ transposase-associated" evidence="1">
    <location>
        <begin position="126"/>
        <end position="233"/>
    </location>
</feature>
<evidence type="ECO:0000313" key="2">
    <source>
        <dbReference type="EMBL" id="KIK34924.1"/>
    </source>
</evidence>
<dbReference type="STRING" id="930992.A0A0D0A9X6"/>
<sequence>MNELSAPESQWPVYDFFDEVPLDTDTDVITYNLPPAKRRRTAADNPLLAWLPERQTFLDETIFLEGRGHEAICSLCHCGNSEKIYRCKDCFRPGMFCRACIVQQHTCLPLHRIEEWTGSFFQRTTLKSLGMRVQLGHNPGHRCHNPRPSSGNNFVVINVSGIQEIALDFCGCESAQIRFKQLLRVRWYPATTSDPQTAATFNVLEHYHLLSFESKVSAYEFYHSLARRSDNTGLSPIKDRYSAFMRMVREWRHLQQLRRSGRGHDPTGTNGTNSGELAVLCPACPHPGKNLPDGWESAPPSIRWLYALFIAIDANFRLKRKAVSSDDVDPGLNAGWAYFVEETKYKSYLSARSGEKQERSTCVSHNTVNMADTKSARGLAATGVGTVDCARHEFKLPTGVGDLQKGEKYLNMDYFVFSALIGFTVTTLNISYDIACQWSKKLWTRMDSMPAHLHVPHDAMQIHDVLVEFSQVCRKDRWRGTRMRVGKYQSDDHFGDWNWKKVTMFGRTLKHKMEEALKWKREHCAALDELEATIQPGLLDEWRLEVEAWEEDNTKPNPFDSRVTSITQAGVRAQLVELEAQELEAGNDCSLHADVSPSILISSGIELEDQQQRLKYDITNVSLHPTDKQREAITNRTNALQRRIDSWISIQELYMPIVSVLHSSLNSTASASEAVLKPQHCHLYLPSSIDTHLHCDQQLLQHEWDLRHAQAHDALNEICSHLRLRSHMYKFKDKNLRGQAASTRAQNLIARVEARKDAGVEKYKCACRALESLSGRLDKVGWEVSLQSLRSEDVRPMGDFVGGHTQGTGTISWIWLATGVDTGRTENDRVQDCVRIEWCKACARAARWSEEWQADWWCERANLRVLEKPSDQEGLQAYAYRQAALRCAMRGSFQALWSAVPQLVESTLIPEVSELNDIHIPSIDCPPDLHDESLYDEDCV</sequence>
<dbReference type="AlphaFoldDB" id="A0A0D0A9X6"/>
<reference evidence="2 3" key="1">
    <citation type="submission" date="2014-04" db="EMBL/GenBank/DDBJ databases">
        <authorList>
            <consortium name="DOE Joint Genome Institute"/>
            <person name="Kuo A."/>
            <person name="Ruytinx J."/>
            <person name="Rineau F."/>
            <person name="Colpaert J."/>
            <person name="Kohler A."/>
            <person name="Nagy L.G."/>
            <person name="Floudas D."/>
            <person name="Copeland A."/>
            <person name="Barry K.W."/>
            <person name="Cichocki N."/>
            <person name="Veneault-Fourrey C."/>
            <person name="LaButti K."/>
            <person name="Lindquist E.A."/>
            <person name="Lipzen A."/>
            <person name="Lundell T."/>
            <person name="Morin E."/>
            <person name="Murat C."/>
            <person name="Sun H."/>
            <person name="Tunlid A."/>
            <person name="Henrissat B."/>
            <person name="Grigoriev I.V."/>
            <person name="Hibbett D.S."/>
            <person name="Martin F."/>
            <person name="Nordberg H.P."/>
            <person name="Cantor M.N."/>
            <person name="Hua S.X."/>
        </authorList>
    </citation>
    <scope>NUCLEOTIDE SEQUENCE [LARGE SCALE GENOMIC DNA]</scope>
    <source>
        <strain evidence="2 3">UH-Slu-Lm8-n1</strain>
    </source>
</reference>
<dbReference type="PANTHER" id="PTHR33096:SF1">
    <property type="entry name" value="CXC1-LIKE CYSTEINE CLUSTER ASSOCIATED WITH KDZ TRANSPOSASES DOMAIN-CONTAINING PROTEIN"/>
    <property type="match status" value="1"/>
</dbReference>
<dbReference type="EMBL" id="KN835686">
    <property type="protein sequence ID" value="KIK34924.1"/>
    <property type="molecule type" value="Genomic_DNA"/>
</dbReference>
<dbReference type="Proteomes" id="UP000054485">
    <property type="component" value="Unassembled WGS sequence"/>
</dbReference>
<dbReference type="InterPro" id="IPR041457">
    <property type="entry name" value="CxC2_KDZ-assoc"/>
</dbReference>
<keyword evidence="3" id="KW-1185">Reference proteome</keyword>
<dbReference type="OrthoDB" id="3261436at2759"/>
<evidence type="ECO:0000313" key="3">
    <source>
        <dbReference type="Proteomes" id="UP000054485"/>
    </source>
</evidence>
<proteinExistence type="predicted"/>
<gene>
    <name evidence="2" type="ORF">CY34DRAFT_17385</name>
</gene>
<evidence type="ECO:0000259" key="1">
    <source>
        <dbReference type="Pfam" id="PF18803"/>
    </source>
</evidence>